<dbReference type="Proteomes" id="UP000032142">
    <property type="component" value="Unassembled WGS sequence"/>
</dbReference>
<dbReference type="EMBL" id="KN419117">
    <property type="protein sequence ID" value="KHG21622.1"/>
    <property type="molecule type" value="Genomic_DNA"/>
</dbReference>
<evidence type="ECO:0000313" key="2">
    <source>
        <dbReference type="EMBL" id="KHG21622.1"/>
    </source>
</evidence>
<reference evidence="1" key="1">
    <citation type="submission" date="2014-09" db="EMBL/GenBank/DDBJ databases">
        <title>G. arboreum L. cv. AKA8401 A2 genome assembly version 1.0.</title>
        <authorList>
            <person name="Mudge J."/>
            <person name="Ramaraj T."/>
            <person name="Lindquist I.E."/>
            <person name="Bharti A.K."/>
            <person name="Sundararajan A."/>
            <person name="Cameron C.T."/>
            <person name="Woodward J.E."/>
            <person name="May G.D."/>
            <person name="Brubaker C."/>
            <person name="Broadhvest J."/>
            <person name="Wilkins T.A."/>
        </authorList>
    </citation>
    <scope>NUCLEOTIDE SEQUENCE</scope>
</reference>
<evidence type="ECO:0000313" key="3">
    <source>
        <dbReference type="Proteomes" id="UP000032142"/>
    </source>
</evidence>
<name>A0A0B0P7Q6_GOSAR</name>
<keyword evidence="3" id="KW-1185">Reference proteome</keyword>
<sequence length="20" mass="2229">MKPILQIMSLKDSVVILVNS</sequence>
<evidence type="ECO:0000313" key="1">
    <source>
        <dbReference type="EMBL" id="KHG20927.1"/>
    </source>
</evidence>
<accession>A0A0B0P7Q6</accession>
<proteinExistence type="predicted"/>
<reference evidence="3" key="2">
    <citation type="submission" date="2014-09" db="EMBL/GenBank/DDBJ databases">
        <authorList>
            <person name="Mudge J."/>
            <person name="Ramaraj T."/>
            <person name="Lindquist I.E."/>
            <person name="Bharti A.K."/>
            <person name="Sundararajan A."/>
            <person name="Cameron C.T."/>
            <person name="Woodward J.E."/>
            <person name="May G.D."/>
            <person name="Brubaker C."/>
            <person name="Broadhvest J."/>
            <person name="Wilkins T.A."/>
        </authorList>
    </citation>
    <scope>NUCLEOTIDE SEQUENCE</scope>
    <source>
        <strain evidence="3">cv. AKA8401</strain>
    </source>
</reference>
<organism evidence="1 3">
    <name type="scientific">Gossypium arboreum</name>
    <name type="common">Tree cotton</name>
    <name type="synonym">Gossypium nanking</name>
    <dbReference type="NCBI Taxonomy" id="29729"/>
    <lineage>
        <taxon>Eukaryota</taxon>
        <taxon>Viridiplantae</taxon>
        <taxon>Streptophyta</taxon>
        <taxon>Embryophyta</taxon>
        <taxon>Tracheophyta</taxon>
        <taxon>Spermatophyta</taxon>
        <taxon>Magnoliopsida</taxon>
        <taxon>eudicotyledons</taxon>
        <taxon>Gunneridae</taxon>
        <taxon>Pentapetalae</taxon>
        <taxon>rosids</taxon>
        <taxon>malvids</taxon>
        <taxon>Malvales</taxon>
        <taxon>Malvaceae</taxon>
        <taxon>Malvoideae</taxon>
        <taxon>Gossypium</taxon>
    </lineage>
</organism>
<dbReference type="EMBL" id="KN417056">
    <property type="protein sequence ID" value="KHG20927.1"/>
    <property type="molecule type" value="Genomic_DNA"/>
</dbReference>
<dbReference type="AlphaFoldDB" id="A0A0B0P7Q6"/>
<gene>
    <name evidence="1" type="ORF">F383_01079</name>
    <name evidence="2" type="ORF">F383_04135</name>
</gene>
<protein>
    <submittedName>
        <fullName evidence="1">Uncharacterized protein</fullName>
    </submittedName>
</protein>